<dbReference type="PANTHER" id="PTHR43537:SF41">
    <property type="entry name" value="TRANSCRIPTIONAL REGULATORY PROTEIN"/>
    <property type="match status" value="1"/>
</dbReference>
<dbReference type="Proteomes" id="UP000305778">
    <property type="component" value="Unassembled WGS sequence"/>
</dbReference>
<dbReference type="InterPro" id="IPR036388">
    <property type="entry name" value="WH-like_DNA-bd_sf"/>
</dbReference>
<dbReference type="RefSeq" id="WP_136726999.1">
    <property type="nucleotide sequence ID" value="NZ_JAOPYF010000091.1"/>
</dbReference>
<keyword evidence="3" id="KW-0804">Transcription</keyword>
<dbReference type="Gene3D" id="1.10.10.10">
    <property type="entry name" value="Winged helix-like DNA-binding domain superfamily/Winged helix DNA-binding domain"/>
    <property type="match status" value="1"/>
</dbReference>
<dbReference type="EMBL" id="SUMC01000033">
    <property type="protein sequence ID" value="TKA08222.1"/>
    <property type="molecule type" value="Genomic_DNA"/>
</dbReference>
<dbReference type="Pfam" id="PF00392">
    <property type="entry name" value="GntR"/>
    <property type="match status" value="1"/>
</dbReference>
<dbReference type="GO" id="GO:0003677">
    <property type="term" value="F:DNA binding"/>
    <property type="evidence" value="ECO:0007669"/>
    <property type="project" value="UniProtKB-KW"/>
</dbReference>
<dbReference type="GO" id="GO:0003700">
    <property type="term" value="F:DNA-binding transcription factor activity"/>
    <property type="evidence" value="ECO:0007669"/>
    <property type="project" value="InterPro"/>
</dbReference>
<dbReference type="InterPro" id="IPR036390">
    <property type="entry name" value="WH_DNA-bd_sf"/>
</dbReference>
<dbReference type="PANTHER" id="PTHR43537">
    <property type="entry name" value="TRANSCRIPTIONAL REGULATOR, GNTR FAMILY"/>
    <property type="match status" value="1"/>
</dbReference>
<keyword evidence="6" id="KW-1185">Reference proteome</keyword>
<dbReference type="InterPro" id="IPR000524">
    <property type="entry name" value="Tscrpt_reg_HTH_GntR"/>
</dbReference>
<evidence type="ECO:0000256" key="3">
    <source>
        <dbReference type="ARBA" id="ARBA00023163"/>
    </source>
</evidence>
<dbReference type="AlphaFoldDB" id="A0A4U0SFM9"/>
<dbReference type="InterPro" id="IPR011711">
    <property type="entry name" value="GntR_C"/>
</dbReference>
<evidence type="ECO:0000313" key="5">
    <source>
        <dbReference type="EMBL" id="TKA08222.1"/>
    </source>
</evidence>
<dbReference type="PROSITE" id="PS50949">
    <property type="entry name" value="HTH_GNTR"/>
    <property type="match status" value="1"/>
</dbReference>
<reference evidence="5 6" key="1">
    <citation type="submission" date="2019-04" db="EMBL/GenBank/DDBJ databases">
        <title>Streptomyces oryziradicis sp. nov., a novel actinomycete isolated from rhizosphere soil of rice (Oryza sativa L.).</title>
        <authorList>
            <person name="Li C."/>
        </authorList>
    </citation>
    <scope>NUCLEOTIDE SEQUENCE [LARGE SCALE GENOMIC DNA]</scope>
    <source>
        <strain evidence="5 6">NEAU-C40</strain>
    </source>
</reference>
<gene>
    <name evidence="5" type="ORF">FCI23_29575</name>
</gene>
<sequence>MREVSDGNGTLRAAVASQRIADHLRERILSGHLAPGTRIIQDELAEELRTSRLPVREALRILQSRGLVTLRANQGAWVTQMDMRECELSYKMRERLEPLLLAESSPHLTDADIAELTELQEHIEQTHDVEQFLVLDRQLHWATYRHHRADELANIVARLWDTTQHYRRAFTRLTADQRRWIISSEHRLLIEALRDRDQQSAERILELHIRRTRVELSRHPEVFRTGPASE</sequence>
<name>A0A4U0SFM9_9ACTN</name>
<evidence type="ECO:0000256" key="2">
    <source>
        <dbReference type="ARBA" id="ARBA00023125"/>
    </source>
</evidence>
<dbReference type="SMART" id="SM00345">
    <property type="entry name" value="HTH_GNTR"/>
    <property type="match status" value="1"/>
</dbReference>
<protein>
    <submittedName>
        <fullName evidence="5">GntR family transcriptional regulator</fullName>
    </submittedName>
</protein>
<comment type="caution">
    <text evidence="5">The sequence shown here is derived from an EMBL/GenBank/DDBJ whole genome shotgun (WGS) entry which is preliminary data.</text>
</comment>
<keyword evidence="1" id="KW-0805">Transcription regulation</keyword>
<dbReference type="SMART" id="SM00895">
    <property type="entry name" value="FCD"/>
    <property type="match status" value="1"/>
</dbReference>
<dbReference type="Gene3D" id="1.20.120.530">
    <property type="entry name" value="GntR ligand-binding domain-like"/>
    <property type="match status" value="1"/>
</dbReference>
<keyword evidence="2" id="KW-0238">DNA-binding</keyword>
<dbReference type="SUPFAM" id="SSF46785">
    <property type="entry name" value="Winged helix' DNA-binding domain"/>
    <property type="match status" value="1"/>
</dbReference>
<evidence type="ECO:0000259" key="4">
    <source>
        <dbReference type="PROSITE" id="PS50949"/>
    </source>
</evidence>
<feature type="domain" description="HTH gntR-type" evidence="4">
    <location>
        <begin position="14"/>
        <end position="81"/>
    </location>
</feature>
<dbReference type="OrthoDB" id="5182935at2"/>
<dbReference type="CDD" id="cd07377">
    <property type="entry name" value="WHTH_GntR"/>
    <property type="match status" value="1"/>
</dbReference>
<dbReference type="SUPFAM" id="SSF48008">
    <property type="entry name" value="GntR ligand-binding domain-like"/>
    <property type="match status" value="1"/>
</dbReference>
<organism evidence="5 6">
    <name type="scientific">Actinacidiphila oryziradicis</name>
    <dbReference type="NCBI Taxonomy" id="2571141"/>
    <lineage>
        <taxon>Bacteria</taxon>
        <taxon>Bacillati</taxon>
        <taxon>Actinomycetota</taxon>
        <taxon>Actinomycetes</taxon>
        <taxon>Kitasatosporales</taxon>
        <taxon>Streptomycetaceae</taxon>
        <taxon>Actinacidiphila</taxon>
    </lineage>
</organism>
<proteinExistence type="predicted"/>
<dbReference type="Pfam" id="PF07729">
    <property type="entry name" value="FCD"/>
    <property type="match status" value="1"/>
</dbReference>
<evidence type="ECO:0000313" key="6">
    <source>
        <dbReference type="Proteomes" id="UP000305778"/>
    </source>
</evidence>
<evidence type="ECO:0000256" key="1">
    <source>
        <dbReference type="ARBA" id="ARBA00023015"/>
    </source>
</evidence>
<accession>A0A4U0SFM9</accession>
<dbReference type="InterPro" id="IPR008920">
    <property type="entry name" value="TF_FadR/GntR_C"/>
</dbReference>